<keyword evidence="7" id="KW-1185">Reference proteome</keyword>
<dbReference type="Gene3D" id="2.120.10.80">
    <property type="entry name" value="Kelch-type beta propeller"/>
    <property type="match status" value="2"/>
</dbReference>
<feature type="compositionally biased region" description="Polar residues" evidence="3">
    <location>
        <begin position="796"/>
        <end position="806"/>
    </location>
</feature>
<evidence type="ECO:0000256" key="1">
    <source>
        <dbReference type="ARBA" id="ARBA00022441"/>
    </source>
</evidence>
<name>G7E863_MIXOS</name>
<dbReference type="PANTHER" id="PTHR46093">
    <property type="entry name" value="ACYL-COA-BINDING DOMAIN-CONTAINING PROTEIN 5"/>
    <property type="match status" value="1"/>
</dbReference>
<dbReference type="InParanoid" id="G7E863"/>
<protein>
    <recommendedName>
        <fullName evidence="8">Galactose oxidase</fullName>
    </recommendedName>
</protein>
<evidence type="ECO:0000313" key="7">
    <source>
        <dbReference type="Proteomes" id="UP000009131"/>
    </source>
</evidence>
<evidence type="ECO:0000256" key="3">
    <source>
        <dbReference type="SAM" id="MobiDB-lite"/>
    </source>
</evidence>
<feature type="chain" id="PRO_5009955884" description="Galactose oxidase" evidence="5">
    <location>
        <begin position="25"/>
        <end position="1026"/>
    </location>
</feature>
<feature type="transmembrane region" description="Helical" evidence="4">
    <location>
        <begin position="724"/>
        <end position="746"/>
    </location>
</feature>
<dbReference type="STRING" id="764103.G7E863"/>
<dbReference type="EMBL" id="BABT02000170">
    <property type="protein sequence ID" value="GAA99023.1"/>
    <property type="molecule type" value="Genomic_DNA"/>
</dbReference>
<keyword evidence="4" id="KW-0812">Transmembrane</keyword>
<evidence type="ECO:0008006" key="8">
    <source>
        <dbReference type="Google" id="ProtNLM"/>
    </source>
</evidence>
<accession>G7E863</accession>
<keyword evidence="4" id="KW-0472">Membrane</keyword>
<dbReference type="PANTHER" id="PTHR46093:SF18">
    <property type="entry name" value="FIBRONECTIN TYPE-III DOMAIN-CONTAINING PROTEIN"/>
    <property type="match status" value="1"/>
</dbReference>
<evidence type="ECO:0000256" key="4">
    <source>
        <dbReference type="SAM" id="Phobius"/>
    </source>
</evidence>
<keyword evidence="1" id="KW-0880">Kelch repeat</keyword>
<proteinExistence type="predicted"/>
<evidence type="ECO:0000256" key="2">
    <source>
        <dbReference type="ARBA" id="ARBA00022737"/>
    </source>
</evidence>
<dbReference type="RefSeq" id="XP_014571003.1">
    <property type="nucleotide sequence ID" value="XM_014715517.1"/>
</dbReference>
<dbReference type="Proteomes" id="UP000009131">
    <property type="component" value="Unassembled WGS sequence"/>
</dbReference>
<organism evidence="6 7">
    <name type="scientific">Mixia osmundae (strain CBS 9802 / IAM 14324 / JCM 22182 / KY 12970)</name>
    <dbReference type="NCBI Taxonomy" id="764103"/>
    <lineage>
        <taxon>Eukaryota</taxon>
        <taxon>Fungi</taxon>
        <taxon>Dikarya</taxon>
        <taxon>Basidiomycota</taxon>
        <taxon>Pucciniomycotina</taxon>
        <taxon>Mixiomycetes</taxon>
        <taxon>Mixiales</taxon>
        <taxon>Mixiaceae</taxon>
        <taxon>Mixia</taxon>
    </lineage>
</organism>
<dbReference type="HOGENOM" id="CLU_338631_0_0_1"/>
<dbReference type="InterPro" id="IPR015915">
    <property type="entry name" value="Kelch-typ_b-propeller"/>
</dbReference>
<feature type="region of interest" description="Disordered" evidence="3">
    <location>
        <begin position="764"/>
        <end position="817"/>
    </location>
</feature>
<keyword evidence="2" id="KW-0677">Repeat</keyword>
<dbReference type="SUPFAM" id="SSF50965">
    <property type="entry name" value="Galactose oxidase, central domain"/>
    <property type="match status" value="2"/>
</dbReference>
<reference evidence="6 7" key="2">
    <citation type="journal article" date="2012" name="Open Biol.">
        <title>Characteristics of nucleosomes and linker DNA regions on the genome of the basidiomycete Mixia osmundae revealed by mono- and dinucleosome mapping.</title>
        <authorList>
            <person name="Nishida H."/>
            <person name="Kondo S."/>
            <person name="Matsumoto T."/>
            <person name="Suzuki Y."/>
            <person name="Yoshikawa H."/>
            <person name="Taylor T.D."/>
            <person name="Sugiyama J."/>
        </authorList>
    </citation>
    <scope>NUCLEOTIDE SEQUENCE [LARGE SCALE GENOMIC DNA]</scope>
    <source>
        <strain evidence="7">CBS 9802 / IAM 14324 / JCM 22182 / KY 12970</strain>
    </source>
</reference>
<sequence>MRKRSRQLISGLVVSLCALPTSNAASTQIAFKANGHVLAASNPKAKIRTAQPLAVRLASTHNGATSHALNATAVDTADFVEPHRINDTQTPANNVSASSVLQDALGSAAMVDSWPMTANASHVQHDRPLTATTAKSRYGHSAVYLPSRQSLLLIGGEDEQGLITNEVTLLDLSKSYASAANASATLPFSPLTMANESTRGWEEGLTPHAFAAIALGEDERIYIVGGLTQDCNNDALIYSLDTSNASSSHTAASFAPQWQASIVSNTTYIPPRRRQNQAVALDGGKTVYVYGGIAEPYTCSLDRVGYLGIDIYHADNGTIESIPFELLSAPNVVSSASASSGDGATSVTHATMSSTALPQSVLVDQSRDASIIKDRTGLQASATEAATSSVTIRAAALKTPSVLPVLLKASKAKTEPNLKKFQEIVQANTLANSQAQYKPAISDYAAVSTPAQDAVVFIGGQAVDGTLESLQHLLVFNASSRDWTLMPVSGQAPEPRMGHVAVALPDKTVLVHGGLGSDEITMGDFHLLNMSNPSAWAWMPLTINQTLNDTFPALAWHTATLVSNATNAQGLHQIVFAYGVDTADVQRLELKSAEASVSQIVFLSGNAEQGWSYGSTFVPGQISPERRSTAEATAHASTATHVSHKALTTKARVPHHMTSSATSIVSVLPTTPPAVLSTAADEGPSSAPGNVLVTATDTDTVATATISSAPVVAAGTTTTTSSKVIAGTVGGLAMAGLLIGALVFATRRHYGQRLARRLSTSPFAFGQSVSAPDDRDRPPVSTLQFTRPSARRDLSSDSGLSVQKSMSADHPDTAVSPKTMGGAFNFASQLRRGSDQPWHVGEQKLNDSTSTRGESVDSYPYLGSVAIRSPPDKRISSFGGLRRTPSGTSAARAGLMHEVSLREEPVGGSPVSYAPRGWFESILGYAPPQQDRAVSAPMGTRREGLSKSMNNLAIPKIRIGMERTTSETSESTTGTAKTFVMPDWVPSWPLAASAPAVDRGKGALRVVNSPPKLAAATEARRPNRYL</sequence>
<keyword evidence="5" id="KW-0732">Signal</keyword>
<comment type="caution">
    <text evidence="6">The sequence shown here is derived from an EMBL/GenBank/DDBJ whole genome shotgun (WGS) entry which is preliminary data.</text>
</comment>
<dbReference type="AlphaFoldDB" id="G7E863"/>
<evidence type="ECO:0000313" key="6">
    <source>
        <dbReference type="EMBL" id="GAA99023.1"/>
    </source>
</evidence>
<reference evidence="6 7" key="1">
    <citation type="journal article" date="2011" name="J. Gen. Appl. Microbiol.">
        <title>Draft genome sequencing of the enigmatic basidiomycete Mixia osmundae.</title>
        <authorList>
            <person name="Nishida H."/>
            <person name="Nagatsuka Y."/>
            <person name="Sugiyama J."/>
        </authorList>
    </citation>
    <scope>NUCLEOTIDE SEQUENCE [LARGE SCALE GENOMIC DNA]</scope>
    <source>
        <strain evidence="7">CBS 9802 / IAM 14324 / JCM 22182 / KY 12970</strain>
    </source>
</reference>
<keyword evidence="4" id="KW-1133">Transmembrane helix</keyword>
<dbReference type="eggNOG" id="ENOG502SA7Y">
    <property type="taxonomic scope" value="Eukaryota"/>
</dbReference>
<feature type="signal peptide" evidence="5">
    <location>
        <begin position="1"/>
        <end position="24"/>
    </location>
</feature>
<gene>
    <name evidence="6" type="primary">Mo05712</name>
    <name evidence="6" type="ORF">E5Q_05712</name>
</gene>
<dbReference type="InterPro" id="IPR011043">
    <property type="entry name" value="Gal_Oxase/kelch_b-propeller"/>
</dbReference>
<evidence type="ECO:0000256" key="5">
    <source>
        <dbReference type="SAM" id="SignalP"/>
    </source>
</evidence>
<dbReference type="OrthoDB" id="432528at2759"/>